<protein>
    <submittedName>
        <fullName evidence="2">Uncharacterized protein</fullName>
    </submittedName>
</protein>
<organism evidence="2 3">
    <name type="scientific">Candidatus Gottesmanbacteria bacterium RBG_13_45_10</name>
    <dbReference type="NCBI Taxonomy" id="1798370"/>
    <lineage>
        <taxon>Bacteria</taxon>
        <taxon>Candidatus Gottesmaniibacteriota</taxon>
    </lineage>
</organism>
<feature type="transmembrane region" description="Helical" evidence="1">
    <location>
        <begin position="292"/>
        <end position="313"/>
    </location>
</feature>
<evidence type="ECO:0000313" key="3">
    <source>
        <dbReference type="Proteomes" id="UP000177268"/>
    </source>
</evidence>
<feature type="transmembrane region" description="Helical" evidence="1">
    <location>
        <begin position="155"/>
        <end position="173"/>
    </location>
</feature>
<feature type="transmembrane region" description="Helical" evidence="1">
    <location>
        <begin position="325"/>
        <end position="344"/>
    </location>
</feature>
<keyword evidence="1" id="KW-0812">Transmembrane</keyword>
<dbReference type="AlphaFoldDB" id="A0A1F5ZG09"/>
<accession>A0A1F5ZG09</accession>
<feature type="transmembrane region" description="Helical" evidence="1">
    <location>
        <begin position="105"/>
        <end position="126"/>
    </location>
</feature>
<feature type="transmembrane region" description="Helical" evidence="1">
    <location>
        <begin position="224"/>
        <end position="241"/>
    </location>
</feature>
<comment type="caution">
    <text evidence="2">The sequence shown here is derived from an EMBL/GenBank/DDBJ whole genome shotgun (WGS) entry which is preliminary data.</text>
</comment>
<reference evidence="2 3" key="1">
    <citation type="journal article" date="2016" name="Nat. Commun.">
        <title>Thousands of microbial genomes shed light on interconnected biogeochemical processes in an aquifer system.</title>
        <authorList>
            <person name="Anantharaman K."/>
            <person name="Brown C.T."/>
            <person name="Hug L.A."/>
            <person name="Sharon I."/>
            <person name="Castelle C.J."/>
            <person name="Probst A.J."/>
            <person name="Thomas B.C."/>
            <person name="Singh A."/>
            <person name="Wilkins M.J."/>
            <person name="Karaoz U."/>
            <person name="Brodie E.L."/>
            <person name="Williams K.H."/>
            <person name="Hubbard S.S."/>
            <person name="Banfield J.F."/>
        </authorList>
    </citation>
    <scope>NUCLEOTIDE SEQUENCE [LARGE SCALE GENOMIC DNA]</scope>
</reference>
<dbReference type="EMBL" id="MFIZ01000033">
    <property type="protein sequence ID" value="OGG11331.1"/>
    <property type="molecule type" value="Genomic_DNA"/>
</dbReference>
<dbReference type="Proteomes" id="UP000177268">
    <property type="component" value="Unassembled WGS sequence"/>
</dbReference>
<feature type="transmembrane region" description="Helical" evidence="1">
    <location>
        <begin position="253"/>
        <end position="272"/>
    </location>
</feature>
<gene>
    <name evidence="2" type="ORF">A2Z00_02545</name>
</gene>
<evidence type="ECO:0000256" key="1">
    <source>
        <dbReference type="SAM" id="Phobius"/>
    </source>
</evidence>
<feature type="transmembrane region" description="Helical" evidence="1">
    <location>
        <begin position="185"/>
        <end position="218"/>
    </location>
</feature>
<evidence type="ECO:0000313" key="2">
    <source>
        <dbReference type="EMBL" id="OGG11331.1"/>
    </source>
</evidence>
<keyword evidence="1" id="KW-1133">Transmembrane helix</keyword>
<sequence>MKKTKLTSRFPSERFGKTALMILAVGIFFWGVALRGVELINGNYLFGFDMGRDYLAAYNIAVNHKLTLIGAEIGAGAAGISNIFHGPGYFYLLALMHVLFRGDPYGGMVLMFLFGTGALILSYFTVKKMFGQAAALLTLFLVGVSPLIAPQSRFIWNSHPTSFFIVLVFYFAYRIRGNPRVYALLALFVAGSIYHFELAIAVPLVLTLCVSLPIIYKIKDFRTYLYSLFAVLFSFGPFFAFEMRHGWMAIRSVWSYVIAGSAGSHGISLLRITDHVQSYFNNANNSFIIEGGILPLWAFKALSIGLFVATLVFSRRIKDPEKRNFFFLLFLTLGISYVVLLFLNNTVWDYYLIHAHFVFMYVFAYIGATIVSKLRTSIWYMGPGVILAIFLISMVLSSYRRIVTNYRYDYYDLGGIEKIKGKKMAIDYIYQDAKGKPFSEFTFMPPIYTYPYEYLFKTYAKQKYGYIPGNEKKGLVYLIIEVDGYKPWTYKGWLETVIVGGDVVETKILSTGHIIQKRIFPL</sequence>
<name>A0A1F5ZG09_9BACT</name>
<proteinExistence type="predicted"/>
<feature type="transmembrane region" description="Helical" evidence="1">
    <location>
        <begin position="378"/>
        <end position="399"/>
    </location>
</feature>
<feature type="transmembrane region" description="Helical" evidence="1">
    <location>
        <begin position="133"/>
        <end position="149"/>
    </location>
</feature>
<dbReference type="STRING" id="1798370.A2Z00_02545"/>
<feature type="transmembrane region" description="Helical" evidence="1">
    <location>
        <begin position="20"/>
        <end position="37"/>
    </location>
</feature>
<keyword evidence="1" id="KW-0472">Membrane</keyword>
<feature type="transmembrane region" description="Helical" evidence="1">
    <location>
        <begin position="350"/>
        <end position="371"/>
    </location>
</feature>